<dbReference type="GO" id="GO:0003735">
    <property type="term" value="F:structural constituent of ribosome"/>
    <property type="evidence" value="ECO:0007669"/>
    <property type="project" value="InterPro"/>
</dbReference>
<evidence type="ECO:0000256" key="3">
    <source>
        <dbReference type="ARBA" id="ARBA00011458"/>
    </source>
</evidence>
<dbReference type="InterPro" id="IPR006924">
    <property type="entry name" value="Ribosomal_cS23-like"/>
</dbReference>
<dbReference type="AlphaFoldDB" id="A0AAW9PXF8"/>
<dbReference type="GO" id="GO:0005840">
    <property type="term" value="C:ribosome"/>
    <property type="evidence" value="ECO:0007669"/>
    <property type="project" value="UniProtKB-KW"/>
</dbReference>
<evidence type="ECO:0000256" key="4">
    <source>
        <dbReference type="ARBA" id="ARBA00022980"/>
    </source>
</evidence>
<comment type="function">
    <text evidence="1 6">Probably a ribosomal protein or a ribosome-associated protein.</text>
</comment>
<evidence type="ECO:0000313" key="7">
    <source>
        <dbReference type="EMBL" id="MEE3715945.1"/>
    </source>
</evidence>
<dbReference type="InterPro" id="IPR038447">
    <property type="entry name" value="PSRP-3/Ycf65_sf"/>
</dbReference>
<dbReference type="Gene3D" id="3.30.390.140">
    <property type="match status" value="1"/>
</dbReference>
<keyword evidence="8" id="KW-1185">Reference proteome</keyword>
<evidence type="ECO:0000256" key="5">
    <source>
        <dbReference type="ARBA" id="ARBA00023274"/>
    </source>
</evidence>
<dbReference type="Proteomes" id="UP001333818">
    <property type="component" value="Unassembled WGS sequence"/>
</dbReference>
<evidence type="ECO:0000313" key="8">
    <source>
        <dbReference type="Proteomes" id="UP001333818"/>
    </source>
</evidence>
<dbReference type="PANTHER" id="PTHR35108:SF1">
    <property type="entry name" value="OS04G0461100 PROTEIN"/>
    <property type="match status" value="1"/>
</dbReference>
<reference evidence="7" key="1">
    <citation type="submission" date="2024-01" db="EMBL/GenBank/DDBJ databases">
        <title>Bank of Algae and Cyanobacteria of the Azores (BACA) strain genomes.</title>
        <authorList>
            <person name="Luz R."/>
            <person name="Cordeiro R."/>
            <person name="Fonseca A."/>
            <person name="Goncalves V."/>
        </authorList>
    </citation>
    <scope>NUCLEOTIDE SEQUENCE</scope>
    <source>
        <strain evidence="7">BACA0141</strain>
    </source>
</reference>
<dbReference type="RefSeq" id="WP_330482369.1">
    <property type="nucleotide sequence ID" value="NZ_JAZBJZ010000010.1"/>
</dbReference>
<comment type="similarity">
    <text evidence="2 6">Belongs to the chloroplast-specific ribosomal protein cS23 family.</text>
</comment>
<evidence type="ECO:0000256" key="1">
    <source>
        <dbReference type="ARBA" id="ARBA00002396"/>
    </source>
</evidence>
<gene>
    <name evidence="7" type="ORF">V2H45_04195</name>
</gene>
<keyword evidence="4 6" id="KW-0689">Ribosomal protein</keyword>
<sequence>MSQFILKILWLENNVALAVDQVVGKGNSPLTKYFFWPRDDAWDQLKTEMEGKPWIADQERIEILNKATEVINYWQEEGRNRPMTEAQAKFPDVVFTGSN</sequence>
<dbReference type="InterPro" id="IPR057257">
    <property type="entry name" value="Ribosomal_cS23"/>
</dbReference>
<accession>A0AAW9PXF8</accession>
<dbReference type="GO" id="GO:1990904">
    <property type="term" value="C:ribonucleoprotein complex"/>
    <property type="evidence" value="ECO:0007669"/>
    <property type="project" value="UniProtKB-KW"/>
</dbReference>
<dbReference type="PANTHER" id="PTHR35108">
    <property type="entry name" value="30S RIBOSOMAL PROTEIN 3, CHLOROPLASTIC"/>
    <property type="match status" value="1"/>
</dbReference>
<dbReference type="Pfam" id="PF04839">
    <property type="entry name" value="PSRP-3_Ycf65"/>
    <property type="match status" value="1"/>
</dbReference>
<organism evidence="7 8">
    <name type="scientific">Tumidithrix elongata BACA0141</name>
    <dbReference type="NCBI Taxonomy" id="2716417"/>
    <lineage>
        <taxon>Bacteria</taxon>
        <taxon>Bacillati</taxon>
        <taxon>Cyanobacteriota</taxon>
        <taxon>Cyanophyceae</taxon>
        <taxon>Pseudanabaenales</taxon>
        <taxon>Pseudanabaenaceae</taxon>
        <taxon>Tumidithrix</taxon>
        <taxon>Tumidithrix elongata</taxon>
    </lineage>
</organism>
<comment type="subunit">
    <text evidence="3 6">Part of the 30S ribosomal subunit.</text>
</comment>
<name>A0AAW9PXF8_9CYAN</name>
<comment type="caution">
    <text evidence="7">The sequence shown here is derived from an EMBL/GenBank/DDBJ whole genome shotgun (WGS) entry which is preliminary data.</text>
</comment>
<dbReference type="HAMAP" id="MF_00619">
    <property type="entry name" value="Ribosomal_plastid_cS23"/>
    <property type="match status" value="1"/>
</dbReference>
<keyword evidence="5 6" id="KW-0687">Ribonucleoprotein</keyword>
<dbReference type="GO" id="GO:0006412">
    <property type="term" value="P:translation"/>
    <property type="evidence" value="ECO:0007669"/>
    <property type="project" value="UniProtKB-UniRule"/>
</dbReference>
<evidence type="ECO:0000256" key="6">
    <source>
        <dbReference type="HAMAP-Rule" id="MF_00619"/>
    </source>
</evidence>
<dbReference type="EMBL" id="JAZBJZ010000010">
    <property type="protein sequence ID" value="MEE3715945.1"/>
    <property type="molecule type" value="Genomic_DNA"/>
</dbReference>
<protein>
    <recommendedName>
        <fullName evidence="6">Probable small ribosomal subunit protein cS23</fullName>
    </recommendedName>
</protein>
<proteinExistence type="inferred from homology"/>
<dbReference type="NCBIfam" id="NF002740">
    <property type="entry name" value="PRK02724.1"/>
    <property type="match status" value="1"/>
</dbReference>
<evidence type="ECO:0000256" key="2">
    <source>
        <dbReference type="ARBA" id="ARBA00008561"/>
    </source>
</evidence>